<dbReference type="RefSeq" id="WP_092906542.1">
    <property type="nucleotide sequence ID" value="NZ_FOUZ01000003.1"/>
</dbReference>
<dbReference type="Pfam" id="PF18174">
    <property type="entry name" value="HU-CCDC81_bac_1"/>
    <property type="match status" value="1"/>
</dbReference>
<evidence type="ECO:0000313" key="3">
    <source>
        <dbReference type="EMBL" id="SFM82976.1"/>
    </source>
</evidence>
<dbReference type="EMBL" id="FOUZ01000003">
    <property type="protein sequence ID" value="SFM82976.1"/>
    <property type="molecule type" value="Genomic_DNA"/>
</dbReference>
<dbReference type="InterPro" id="IPR007730">
    <property type="entry name" value="SPOR-like_dom"/>
</dbReference>
<dbReference type="AlphaFoldDB" id="A0A1I4U1P8"/>
<accession>A0A1I4U1P8</accession>
<dbReference type="SUPFAM" id="SSF110997">
    <property type="entry name" value="Sporulation related repeat"/>
    <property type="match status" value="1"/>
</dbReference>
<dbReference type="Pfam" id="PF18175">
    <property type="entry name" value="HU-CCDC81_bac_2"/>
    <property type="match status" value="1"/>
</dbReference>
<gene>
    <name evidence="3" type="ORF">SAMN05421738_10332</name>
</gene>
<dbReference type="OrthoDB" id="653949at2"/>
<evidence type="ECO:0000256" key="1">
    <source>
        <dbReference type="SAM" id="Phobius"/>
    </source>
</evidence>
<keyword evidence="1" id="KW-0472">Membrane</keyword>
<evidence type="ECO:0000259" key="2">
    <source>
        <dbReference type="PROSITE" id="PS51724"/>
    </source>
</evidence>
<proteinExistence type="predicted"/>
<dbReference type="PROSITE" id="PS51724">
    <property type="entry name" value="SPOR"/>
    <property type="match status" value="1"/>
</dbReference>
<keyword evidence="4" id="KW-1185">Reference proteome</keyword>
<evidence type="ECO:0000313" key="4">
    <source>
        <dbReference type="Proteomes" id="UP000199149"/>
    </source>
</evidence>
<keyword evidence="1" id="KW-0812">Transmembrane</keyword>
<feature type="transmembrane region" description="Helical" evidence="1">
    <location>
        <begin position="153"/>
        <end position="170"/>
    </location>
</feature>
<dbReference type="GO" id="GO:0042834">
    <property type="term" value="F:peptidoglycan binding"/>
    <property type="evidence" value="ECO:0007669"/>
    <property type="project" value="InterPro"/>
</dbReference>
<reference evidence="4" key="1">
    <citation type="submission" date="2016-10" db="EMBL/GenBank/DDBJ databases">
        <authorList>
            <person name="Varghese N."/>
            <person name="Submissions S."/>
        </authorList>
    </citation>
    <scope>NUCLEOTIDE SEQUENCE [LARGE SCALE GENOMIC DNA]</scope>
    <source>
        <strain evidence="4">XJ109</strain>
    </source>
</reference>
<organism evidence="3 4">
    <name type="scientific">Algoriella xinjiangensis</name>
    <dbReference type="NCBI Taxonomy" id="684065"/>
    <lineage>
        <taxon>Bacteria</taxon>
        <taxon>Pseudomonadati</taxon>
        <taxon>Bacteroidota</taxon>
        <taxon>Flavobacteriia</taxon>
        <taxon>Flavobacteriales</taxon>
        <taxon>Weeksellaceae</taxon>
        <taxon>Algoriella</taxon>
    </lineage>
</organism>
<dbReference type="InterPro" id="IPR036680">
    <property type="entry name" value="SPOR-like_sf"/>
</dbReference>
<dbReference type="STRING" id="684065.SAMN05421738_10332"/>
<name>A0A1I4U1P8_9FLAO</name>
<dbReference type="Proteomes" id="UP000199149">
    <property type="component" value="Unassembled WGS sequence"/>
</dbReference>
<sequence length="386" mass="43608">MRLEEHISQLLYKHDCVIVPQFGAFITNAANVSFDEKTNTFIAPKKELSFNSTLTKSDGILVNKIALDEPMSFDAAQTFIDEQVYFWQEHLKNGKSLTLKNIGSLQFNEAGKIDFKPFNDQNYFIAAYGLSNLQANYILDSSKQTSNKHMSKFLAAASLIPIIVGGFLYFNTPQPVQKFVTEQWSGLVLPMIGKTETKVDDAKVVKYDVYNMPQTIADPSLVEYQIAKTVTETDSIETPKKVEITVVKETKISETEKEVTAIVKEKPATKEAVNKKIEKVEKTDKAIAKTKSNLKVDKKEKEVVSAPVKSTTKKYQVIAGSLRRAEDADRMLADLKKQGYKDAGISYLKGRYYYVTYSSFNDMQQAQKYMNEINKKAPGTWVRTEN</sequence>
<keyword evidence="1" id="KW-1133">Transmembrane helix</keyword>
<dbReference type="Gene3D" id="3.30.70.1070">
    <property type="entry name" value="Sporulation related repeat"/>
    <property type="match status" value="1"/>
</dbReference>
<feature type="domain" description="SPOR" evidence="2">
    <location>
        <begin position="309"/>
        <end position="386"/>
    </location>
</feature>
<dbReference type="Pfam" id="PF05036">
    <property type="entry name" value="SPOR"/>
    <property type="match status" value="1"/>
</dbReference>
<protein>
    <submittedName>
        <fullName evidence="3">Sporulation related domain-containing protein</fullName>
    </submittedName>
</protein>
<dbReference type="InterPro" id="IPR041268">
    <property type="entry name" value="HU-CCDC81_bac_2"/>
</dbReference>
<dbReference type="InterPro" id="IPR040495">
    <property type="entry name" value="HU-CCDC81_bac_1"/>
</dbReference>